<dbReference type="AlphaFoldDB" id="A0AAW1RSK4"/>
<name>A0AAW1RSK4_9CHLO</name>
<accession>A0AAW1RSK4</accession>
<evidence type="ECO:0000313" key="2">
    <source>
        <dbReference type="Proteomes" id="UP001438707"/>
    </source>
</evidence>
<evidence type="ECO:0000313" key="1">
    <source>
        <dbReference type="EMBL" id="KAK9836746.1"/>
    </source>
</evidence>
<protein>
    <submittedName>
        <fullName evidence="1">Uncharacterized protein</fullName>
    </submittedName>
</protein>
<dbReference type="Proteomes" id="UP001438707">
    <property type="component" value="Unassembled WGS sequence"/>
</dbReference>
<comment type="caution">
    <text evidence="1">The sequence shown here is derived from an EMBL/GenBank/DDBJ whole genome shotgun (WGS) entry which is preliminary data.</text>
</comment>
<keyword evidence="2" id="KW-1185">Reference proteome</keyword>
<sequence length="418" mass="46272">MPSTAHRDRKAAVRQHLQSCLDRYPSWTSERNGRPAKLSYKRKDGTLVELQSMHAMPGGPPLNVWVPLPDVLLTGSTAVEDFVQGASSVCLMRPEVHLFHRGFRPYCPGCKGKSLNCKGWGDLRTVHGLNGPLWISIYGCSLTVMNAQAAQTNNVLGPPWTFWTSWNMDIEPFTYFTSAGASYLLDWASRTVVEGGSPGDLSDAMKEMRHLRHARQGEAYFETQACLKEAQSARVRQSTITGCFQKVPEQAACKPWPAYERESPAASSLSAAILAASAEQVELAEEDMSRISAKIYRIDHSFKLPKHFSAQSRGQAAAILSCINEQGLGPQAVYTDWPQGHSTVLKRCFPDLGKGLADWDEGVKKEIAHVGFMLQRKLDMGVPGAWPFLTGYLRNILISRGSQRYAPPPDAMFKNLSE</sequence>
<gene>
    <name evidence="1" type="ORF">WJX74_007362</name>
</gene>
<organism evidence="1 2">
    <name type="scientific">Apatococcus lobatus</name>
    <dbReference type="NCBI Taxonomy" id="904363"/>
    <lineage>
        <taxon>Eukaryota</taxon>
        <taxon>Viridiplantae</taxon>
        <taxon>Chlorophyta</taxon>
        <taxon>core chlorophytes</taxon>
        <taxon>Trebouxiophyceae</taxon>
        <taxon>Chlorellales</taxon>
        <taxon>Chlorellaceae</taxon>
        <taxon>Apatococcus</taxon>
    </lineage>
</organism>
<dbReference type="EMBL" id="JALJOS010000007">
    <property type="protein sequence ID" value="KAK9836746.1"/>
    <property type="molecule type" value="Genomic_DNA"/>
</dbReference>
<proteinExistence type="predicted"/>
<reference evidence="1 2" key="1">
    <citation type="journal article" date="2024" name="Nat. Commun.">
        <title>Phylogenomics reveals the evolutionary origins of lichenization in chlorophyte algae.</title>
        <authorList>
            <person name="Puginier C."/>
            <person name="Libourel C."/>
            <person name="Otte J."/>
            <person name="Skaloud P."/>
            <person name="Haon M."/>
            <person name="Grisel S."/>
            <person name="Petersen M."/>
            <person name="Berrin J.G."/>
            <person name="Delaux P.M."/>
            <person name="Dal Grande F."/>
            <person name="Keller J."/>
        </authorList>
    </citation>
    <scope>NUCLEOTIDE SEQUENCE [LARGE SCALE GENOMIC DNA]</scope>
    <source>
        <strain evidence="1 2">SAG 2145</strain>
    </source>
</reference>